<evidence type="ECO:0000313" key="1">
    <source>
        <dbReference type="EMBL" id="KAJ8303842.1"/>
    </source>
</evidence>
<evidence type="ECO:0000313" key="2">
    <source>
        <dbReference type="Proteomes" id="UP001217089"/>
    </source>
</evidence>
<dbReference type="PANTHER" id="PTHR15021:SF0">
    <property type="entry name" value="DISCO-RELATED, ISOFORM A-RELATED"/>
    <property type="match status" value="1"/>
</dbReference>
<organism evidence="1 2">
    <name type="scientific">Tegillarca granosa</name>
    <name type="common">Malaysian cockle</name>
    <name type="synonym">Anadara granosa</name>
    <dbReference type="NCBI Taxonomy" id="220873"/>
    <lineage>
        <taxon>Eukaryota</taxon>
        <taxon>Metazoa</taxon>
        <taxon>Spiralia</taxon>
        <taxon>Lophotrochozoa</taxon>
        <taxon>Mollusca</taxon>
        <taxon>Bivalvia</taxon>
        <taxon>Autobranchia</taxon>
        <taxon>Pteriomorphia</taxon>
        <taxon>Arcoida</taxon>
        <taxon>Arcoidea</taxon>
        <taxon>Arcidae</taxon>
        <taxon>Tegillarca</taxon>
    </lineage>
</organism>
<dbReference type="PANTHER" id="PTHR15021">
    <property type="entry name" value="DISCONNECTED-RELATED"/>
    <property type="match status" value="1"/>
</dbReference>
<reference evidence="1 2" key="1">
    <citation type="submission" date="2022-12" db="EMBL/GenBank/DDBJ databases">
        <title>Chromosome-level genome of Tegillarca granosa.</title>
        <authorList>
            <person name="Kim J."/>
        </authorList>
    </citation>
    <scope>NUCLEOTIDE SEQUENCE [LARGE SCALE GENOMIC DNA]</scope>
    <source>
        <strain evidence="1">Teg-2019</strain>
        <tissue evidence="1">Adductor muscle</tissue>
    </source>
</reference>
<name>A0ABQ9EIS5_TEGGR</name>
<comment type="caution">
    <text evidence="1">The sequence shown here is derived from an EMBL/GenBank/DDBJ whole genome shotgun (WGS) entry which is preliminary data.</text>
</comment>
<protein>
    <submittedName>
        <fullName evidence="1">Uncharacterized protein</fullName>
    </submittedName>
</protein>
<accession>A0ABQ9EIS5</accession>
<proteinExistence type="predicted"/>
<gene>
    <name evidence="1" type="ORF">KUTeg_017425</name>
</gene>
<dbReference type="EMBL" id="JARBDR010000903">
    <property type="protein sequence ID" value="KAJ8303842.1"/>
    <property type="molecule type" value="Genomic_DNA"/>
</dbReference>
<dbReference type="InterPro" id="IPR040436">
    <property type="entry name" value="Disconnected-like"/>
</dbReference>
<sequence length="160" mass="18148">METEKLPLITSSLLDLSKTEQYRRVIHLIATSNSSTSTVPRLCFQAIRCTLPSCPCECFSPGKSSLRSCETCKHGWVAHGYNILTFTCIIQSKIITRTDLSAIIRGHSVNLPIKTVLNYSILLQLIRLLFQFIKAYLKNISYKNEIMALSQVQFLIHLIK</sequence>
<keyword evidence="2" id="KW-1185">Reference proteome</keyword>
<dbReference type="Proteomes" id="UP001217089">
    <property type="component" value="Unassembled WGS sequence"/>
</dbReference>